<protein>
    <submittedName>
        <fullName evidence="1">AroM protein</fullName>
    </submittedName>
</protein>
<organism evidence="1 2">
    <name type="scientific">Oenococcus oeni</name>
    <name type="common">Leuconostoc oenos</name>
    <dbReference type="NCBI Taxonomy" id="1247"/>
    <lineage>
        <taxon>Bacteria</taxon>
        <taxon>Bacillati</taxon>
        <taxon>Bacillota</taxon>
        <taxon>Bacilli</taxon>
        <taxon>Lactobacillales</taxon>
        <taxon>Lactobacillaceae</taxon>
        <taxon>Oenococcus</taxon>
    </lineage>
</organism>
<proteinExistence type="predicted"/>
<reference evidence="1 2" key="1">
    <citation type="journal article" date="2016" name="BMC Genomics">
        <title>Consensus pan-genome assembly of the specialised wine bacterium Oenococcus oeni.</title>
        <authorList>
            <person name="Sternes P.R."/>
            <person name="Borneman A.R."/>
        </authorList>
    </citation>
    <scope>NUCLEOTIDE SEQUENCE [LARGE SCALE GENOMIC DNA]</scope>
    <source>
        <strain evidence="1 2">AWRIB661</strain>
    </source>
</reference>
<dbReference type="NCBIfam" id="NF007788">
    <property type="entry name" value="PRK10481.1"/>
    <property type="match status" value="1"/>
</dbReference>
<evidence type="ECO:0000313" key="1">
    <source>
        <dbReference type="EMBL" id="OIM20735.1"/>
    </source>
</evidence>
<comment type="caution">
    <text evidence="1">The sequence shown here is derived from an EMBL/GenBank/DDBJ whole genome shotgun (WGS) entry which is preliminary data.</text>
</comment>
<evidence type="ECO:0000313" key="2">
    <source>
        <dbReference type="Proteomes" id="UP000181728"/>
    </source>
</evidence>
<gene>
    <name evidence="1" type="ORF">ATX59_07395</name>
</gene>
<dbReference type="Pfam" id="PF07302">
    <property type="entry name" value="AroM"/>
    <property type="match status" value="1"/>
</dbReference>
<dbReference type="EMBL" id="MLOK01000050">
    <property type="protein sequence ID" value="OIM20735.1"/>
    <property type="molecule type" value="Genomic_DNA"/>
</dbReference>
<dbReference type="Proteomes" id="UP000181728">
    <property type="component" value="Unassembled WGS sequence"/>
</dbReference>
<dbReference type="AlphaFoldDB" id="A0A3S7H2T5"/>
<sequence>MTKKLFMLTIGQAPRKDIAPIIESNIGPESILVQSGALDGMSEREVVEKLSPINNSGDNSYVLTSRLTNGHSVTMLRSKLQPLLQEKIHEAENKGFRQIFLLCTGMFPGLQTSKANLLEPDVILPPIVKTIVGDKRLGVIVPLKDQLAMDSEKYESVGLHPIYDFASPYSDGDKRFEEVALKMSKRVDYILMDCMGFNEHFRNIIRKNSKKPTILSNALIAKVLSEFI</sequence>
<dbReference type="RefSeq" id="WP_071449061.1">
    <property type="nucleotide sequence ID" value="NZ_CP014324.1"/>
</dbReference>
<dbReference type="InterPro" id="IPR010843">
    <property type="entry name" value="Uncharacterised_AroM"/>
</dbReference>
<name>A0A3S7H2T5_OENOE</name>
<accession>A0A3S7H2T5</accession>